<keyword evidence="2" id="KW-0479">Metal-binding</keyword>
<organism evidence="4 5">
    <name type="scientific">Malurus elegans</name>
    <name type="common">Red-winged fairywren</name>
    <dbReference type="NCBI Taxonomy" id="720584"/>
    <lineage>
        <taxon>Eukaryota</taxon>
        <taxon>Metazoa</taxon>
        <taxon>Chordata</taxon>
        <taxon>Craniata</taxon>
        <taxon>Vertebrata</taxon>
        <taxon>Euteleostomi</taxon>
        <taxon>Archelosauria</taxon>
        <taxon>Archosauria</taxon>
        <taxon>Dinosauria</taxon>
        <taxon>Saurischia</taxon>
        <taxon>Theropoda</taxon>
        <taxon>Coelurosauria</taxon>
        <taxon>Aves</taxon>
        <taxon>Neognathae</taxon>
        <taxon>Neoaves</taxon>
        <taxon>Telluraves</taxon>
        <taxon>Australaves</taxon>
        <taxon>Passeriformes</taxon>
        <taxon>Meliphagoidea</taxon>
        <taxon>Maluridae</taxon>
        <taxon>Malurus</taxon>
    </lineage>
</organism>
<dbReference type="PANTHER" id="PTHR40389:SF4">
    <property type="match status" value="1"/>
</dbReference>
<protein>
    <submittedName>
        <fullName evidence="4">POK9 protein</fullName>
    </submittedName>
</protein>
<keyword evidence="2" id="KW-0863">Zinc-finger</keyword>
<evidence type="ECO:0000256" key="2">
    <source>
        <dbReference type="PROSITE-ProRule" id="PRU00047"/>
    </source>
</evidence>
<feature type="non-terminal residue" evidence="4">
    <location>
        <position position="99"/>
    </location>
</feature>
<evidence type="ECO:0000259" key="3">
    <source>
        <dbReference type="PROSITE" id="PS50158"/>
    </source>
</evidence>
<gene>
    <name evidence="4" type="primary">Ervk9_3</name>
    <name evidence="4" type="ORF">MALELE_R15415</name>
</gene>
<dbReference type="SMART" id="SM00343">
    <property type="entry name" value="ZnF_C2HC"/>
    <property type="match status" value="2"/>
</dbReference>
<dbReference type="Proteomes" id="UP000564407">
    <property type="component" value="Unassembled WGS sequence"/>
</dbReference>
<dbReference type="GO" id="GO:0008270">
    <property type="term" value="F:zinc ion binding"/>
    <property type="evidence" value="ECO:0007669"/>
    <property type="project" value="UniProtKB-KW"/>
</dbReference>
<evidence type="ECO:0000256" key="1">
    <source>
        <dbReference type="ARBA" id="ARBA00022581"/>
    </source>
</evidence>
<dbReference type="AlphaFoldDB" id="A0A7K6GJC9"/>
<evidence type="ECO:0000313" key="4">
    <source>
        <dbReference type="EMBL" id="NWV63342.1"/>
    </source>
</evidence>
<evidence type="ECO:0000313" key="5">
    <source>
        <dbReference type="Proteomes" id="UP000564407"/>
    </source>
</evidence>
<sequence>MAAAFASVRGPLATSGVCFGCGKPGHLKSNCPSLKGNKPKTTPVCPRCHRGPHSANQCCSKYDSKSCLLQGYQGNGNQSAGWRCSTLTQMPQPPSQMPA</sequence>
<keyword evidence="1" id="KW-0945">Host-virus interaction</keyword>
<feature type="domain" description="CCHC-type" evidence="3">
    <location>
        <begin position="18"/>
        <end position="33"/>
    </location>
</feature>
<dbReference type="InterPro" id="IPR001878">
    <property type="entry name" value="Znf_CCHC"/>
</dbReference>
<name>A0A7K6GJC9_9PASS</name>
<dbReference type="Pfam" id="PF00098">
    <property type="entry name" value="zf-CCHC"/>
    <property type="match status" value="1"/>
</dbReference>
<dbReference type="PROSITE" id="PS50158">
    <property type="entry name" value="ZF_CCHC"/>
    <property type="match status" value="1"/>
</dbReference>
<dbReference type="PANTHER" id="PTHR40389">
    <property type="entry name" value="ENDOGENOUS RETROVIRUS GROUP K MEMBER 24 GAG POLYPROTEIN-RELATED"/>
    <property type="match status" value="1"/>
</dbReference>
<feature type="non-terminal residue" evidence="4">
    <location>
        <position position="1"/>
    </location>
</feature>
<reference evidence="4 5" key="1">
    <citation type="submission" date="2019-09" db="EMBL/GenBank/DDBJ databases">
        <title>Bird 10,000 Genomes (B10K) Project - Family phase.</title>
        <authorList>
            <person name="Zhang G."/>
        </authorList>
    </citation>
    <scope>NUCLEOTIDE SEQUENCE [LARGE SCALE GENOMIC DNA]</scope>
    <source>
        <strain evidence="4">B10K-DU-029-44</strain>
        <tissue evidence="4">Heart</tissue>
    </source>
</reference>
<keyword evidence="5" id="KW-1185">Reference proteome</keyword>
<accession>A0A7K6GJC9</accession>
<dbReference type="EMBL" id="VZRP01008404">
    <property type="protein sequence ID" value="NWV63342.1"/>
    <property type="molecule type" value="Genomic_DNA"/>
</dbReference>
<dbReference type="GO" id="GO:0003676">
    <property type="term" value="F:nucleic acid binding"/>
    <property type="evidence" value="ECO:0007669"/>
    <property type="project" value="InterPro"/>
</dbReference>
<comment type="caution">
    <text evidence="4">The sequence shown here is derived from an EMBL/GenBank/DDBJ whole genome shotgun (WGS) entry which is preliminary data.</text>
</comment>
<proteinExistence type="predicted"/>
<dbReference type="SUPFAM" id="SSF57756">
    <property type="entry name" value="Retrovirus zinc finger-like domains"/>
    <property type="match status" value="2"/>
</dbReference>
<dbReference type="InterPro" id="IPR050195">
    <property type="entry name" value="Primate_lentivir_Gag_pol-like"/>
</dbReference>
<keyword evidence="2" id="KW-0862">Zinc</keyword>
<dbReference type="InterPro" id="IPR036875">
    <property type="entry name" value="Znf_CCHC_sf"/>
</dbReference>
<dbReference type="Gene3D" id="4.10.60.10">
    <property type="entry name" value="Zinc finger, CCHC-type"/>
    <property type="match status" value="1"/>
</dbReference>